<feature type="compositionally biased region" description="Basic and acidic residues" evidence="1">
    <location>
        <begin position="13"/>
        <end position="25"/>
    </location>
</feature>
<evidence type="ECO:0000256" key="1">
    <source>
        <dbReference type="SAM" id="MobiDB-lite"/>
    </source>
</evidence>
<evidence type="ECO:0000313" key="3">
    <source>
        <dbReference type="Proteomes" id="UP001417504"/>
    </source>
</evidence>
<accession>A0AAP0K5L8</accession>
<dbReference type="AlphaFoldDB" id="A0AAP0K5L8"/>
<keyword evidence="3" id="KW-1185">Reference proteome</keyword>
<proteinExistence type="predicted"/>
<organism evidence="2 3">
    <name type="scientific">Stephania japonica</name>
    <dbReference type="NCBI Taxonomy" id="461633"/>
    <lineage>
        <taxon>Eukaryota</taxon>
        <taxon>Viridiplantae</taxon>
        <taxon>Streptophyta</taxon>
        <taxon>Embryophyta</taxon>
        <taxon>Tracheophyta</taxon>
        <taxon>Spermatophyta</taxon>
        <taxon>Magnoliopsida</taxon>
        <taxon>Ranunculales</taxon>
        <taxon>Menispermaceae</taxon>
        <taxon>Menispermoideae</taxon>
        <taxon>Cissampelideae</taxon>
        <taxon>Stephania</taxon>
    </lineage>
</organism>
<dbReference type="EMBL" id="JBBNAE010000002">
    <property type="protein sequence ID" value="KAK9145760.1"/>
    <property type="molecule type" value="Genomic_DNA"/>
</dbReference>
<feature type="region of interest" description="Disordered" evidence="1">
    <location>
        <begin position="1"/>
        <end position="25"/>
    </location>
</feature>
<dbReference type="Proteomes" id="UP001417504">
    <property type="component" value="Unassembled WGS sequence"/>
</dbReference>
<comment type="caution">
    <text evidence="2">The sequence shown here is derived from an EMBL/GenBank/DDBJ whole genome shotgun (WGS) entry which is preliminary data.</text>
</comment>
<gene>
    <name evidence="2" type="ORF">Sjap_005663</name>
</gene>
<reference evidence="2 3" key="1">
    <citation type="submission" date="2024-01" db="EMBL/GenBank/DDBJ databases">
        <title>Genome assemblies of Stephania.</title>
        <authorList>
            <person name="Yang L."/>
        </authorList>
    </citation>
    <scope>NUCLEOTIDE SEQUENCE [LARGE SCALE GENOMIC DNA]</scope>
    <source>
        <strain evidence="2">QJT</strain>
        <tissue evidence="2">Leaf</tissue>
    </source>
</reference>
<evidence type="ECO:0000313" key="2">
    <source>
        <dbReference type="EMBL" id="KAK9145760.1"/>
    </source>
</evidence>
<protein>
    <submittedName>
        <fullName evidence="2">Uncharacterized protein</fullName>
    </submittedName>
</protein>
<name>A0AAP0K5L8_9MAGN</name>
<sequence>MAEQGEGSPGPQQHEEVNKETEWKTRMEKQLQEVLEAQNRIMATLMAQVVPPPIVQVDTQPVASPEVSRAEGGTENIEIPVVSAGVQGQVPLQETLPANPVAPVDTEKALYWRTRKEFMKYDIMRFDGSMVD</sequence>